<name>A0ABS0I8G9_9BACT</name>
<dbReference type="SUPFAM" id="SSF52833">
    <property type="entry name" value="Thioredoxin-like"/>
    <property type="match status" value="1"/>
</dbReference>
<organism evidence="1 2">
    <name type="scientific">Hymenobacter ruricola</name>
    <dbReference type="NCBI Taxonomy" id="2791023"/>
    <lineage>
        <taxon>Bacteria</taxon>
        <taxon>Pseudomonadati</taxon>
        <taxon>Bacteroidota</taxon>
        <taxon>Cytophagia</taxon>
        <taxon>Cytophagales</taxon>
        <taxon>Hymenobacteraceae</taxon>
        <taxon>Hymenobacter</taxon>
    </lineage>
</organism>
<evidence type="ECO:0000313" key="1">
    <source>
        <dbReference type="EMBL" id="MBF9223207.1"/>
    </source>
</evidence>
<reference evidence="1 2" key="1">
    <citation type="submission" date="2020-11" db="EMBL/GenBank/DDBJ databases">
        <authorList>
            <person name="Kim M.K."/>
        </authorList>
    </citation>
    <scope>NUCLEOTIDE SEQUENCE [LARGE SCALE GENOMIC DNA]</scope>
    <source>
        <strain evidence="1 2">BT662</strain>
    </source>
</reference>
<proteinExistence type="predicted"/>
<dbReference type="EMBL" id="JADQDM010000012">
    <property type="protein sequence ID" value="MBF9223207.1"/>
    <property type="molecule type" value="Genomic_DNA"/>
</dbReference>
<dbReference type="CDD" id="cd02980">
    <property type="entry name" value="TRX_Fd_family"/>
    <property type="match status" value="1"/>
</dbReference>
<keyword evidence="2" id="KW-1185">Reference proteome</keyword>
<protein>
    <submittedName>
        <fullName evidence="1">(2Fe-2S) ferredoxin domain-containing protein</fullName>
    </submittedName>
</protein>
<dbReference type="Gene3D" id="3.40.30.10">
    <property type="entry name" value="Glutaredoxin"/>
    <property type="match status" value="1"/>
</dbReference>
<comment type="caution">
    <text evidence="1">The sequence shown here is derived from an EMBL/GenBank/DDBJ whole genome shotgun (WGS) entry which is preliminary data.</text>
</comment>
<dbReference type="RefSeq" id="WP_196294647.1">
    <property type="nucleotide sequence ID" value="NZ_JADQDM010000012.1"/>
</dbReference>
<gene>
    <name evidence="1" type="ORF">I2H31_19035</name>
</gene>
<accession>A0ABS0I8G9</accession>
<dbReference type="InterPro" id="IPR036249">
    <property type="entry name" value="Thioredoxin-like_sf"/>
</dbReference>
<sequence>MSENRRLFVCTNQKSGVGEDVAKALKKELKHQGLKKLVVDGHKLRTQVQTCDCLDLCKGCKKGPGAALIVYPEGTVYGNVRPADAAELVAEHLGRGKVVKRLRREE</sequence>
<evidence type="ECO:0000313" key="2">
    <source>
        <dbReference type="Proteomes" id="UP000618931"/>
    </source>
</evidence>
<dbReference type="Proteomes" id="UP000618931">
    <property type="component" value="Unassembled WGS sequence"/>
</dbReference>